<evidence type="ECO:0000256" key="8">
    <source>
        <dbReference type="ARBA" id="ARBA00035381"/>
    </source>
</evidence>
<feature type="compositionally biased region" description="Basic and acidic residues" evidence="9">
    <location>
        <begin position="253"/>
        <end position="267"/>
    </location>
</feature>
<dbReference type="InterPro" id="IPR009027">
    <property type="entry name" value="Ribosomal_bL9/RNase_H1_N"/>
</dbReference>
<dbReference type="SUPFAM" id="SSF55658">
    <property type="entry name" value="L9 N-domain-like"/>
    <property type="match status" value="1"/>
</dbReference>
<reference evidence="13" key="2">
    <citation type="submission" date="2025-08" db="UniProtKB">
        <authorList>
            <consortium name="Ensembl"/>
        </authorList>
    </citation>
    <scope>IDENTIFICATION</scope>
    <source>
        <strain evidence="13">broiler</strain>
    </source>
</reference>
<reference evidence="13" key="3">
    <citation type="submission" date="2025-09" db="UniProtKB">
        <authorList>
            <consortium name="Ensembl"/>
        </authorList>
    </citation>
    <scope>IDENTIFICATION</scope>
    <source>
        <strain evidence="13">broiler</strain>
    </source>
</reference>
<protein>
    <recommendedName>
        <fullName evidence="7">Large ribosomal subunit protein bL9m</fullName>
    </recommendedName>
    <alternativeName>
        <fullName evidence="8">39S ribosomal protein L9, mitochondrial</fullName>
    </alternativeName>
</protein>
<keyword evidence="5" id="KW-0496">Mitochondrion</keyword>
<feature type="domain" description="Large ribosomal subunit protein bL9m N-terminal" evidence="12">
    <location>
        <begin position="30"/>
        <end position="62"/>
    </location>
</feature>
<keyword evidence="3" id="KW-0809">Transit peptide</keyword>
<dbReference type="Gene3D" id="3.40.5.10">
    <property type="entry name" value="Ribosomal protein L9, N-terminal domain"/>
    <property type="match status" value="1"/>
</dbReference>
<dbReference type="InterPro" id="IPR000244">
    <property type="entry name" value="Ribosomal_bL9"/>
</dbReference>
<evidence type="ECO:0000256" key="9">
    <source>
        <dbReference type="SAM" id="MobiDB-lite"/>
    </source>
</evidence>
<evidence type="ECO:0000256" key="5">
    <source>
        <dbReference type="ARBA" id="ARBA00023128"/>
    </source>
</evidence>
<dbReference type="InterPro" id="IPR054302">
    <property type="entry name" value="Ribosomal_bL9m_C"/>
</dbReference>
<dbReference type="Ensembl" id="ENSGALT00010067867.1">
    <property type="protein sequence ID" value="ENSGALP00010041610.1"/>
    <property type="gene ID" value="ENSGALG00010028000.1"/>
</dbReference>
<dbReference type="AlphaFoldDB" id="A0A8V1AGX4"/>
<dbReference type="InterPro" id="IPR056864">
    <property type="entry name" value="MRP-L9_N"/>
</dbReference>
<keyword evidence="14" id="KW-1185">Reference proteome</keyword>
<keyword evidence="4" id="KW-0689">Ribosomal protein</keyword>
<proteinExistence type="inferred from homology"/>
<evidence type="ECO:0000256" key="1">
    <source>
        <dbReference type="ARBA" id="ARBA00004173"/>
    </source>
</evidence>
<evidence type="ECO:0000256" key="4">
    <source>
        <dbReference type="ARBA" id="ARBA00022980"/>
    </source>
</evidence>
<accession>A0A8V1AGX4</accession>
<dbReference type="Proteomes" id="UP000000539">
    <property type="component" value="Chromosome 25"/>
</dbReference>
<sequence length="346" mass="38423">MLGPLWARGCELLLGAAGRALSLSHARDTVVVERWWKVPLSKEGRPPRARHRRYRVYRLVEDGKHLPRGELELILTQAVEGLGSRGDIVSVKKSVGRNRLLPQGLAVYASPENRRLFEEEKQSQEGQMEAIQTQSGERTLQFLRSCRLEVGMKNNVNWELSTAIVARHFLKNLRVSVPPHALKLPDEPITRWGEYWCDVTVNGMDTVRVPMDVVEFMRPRTKRRRHWQAQQAALLAARRDEVPLNGWAQGRLRGTDRHTDGHTDTRHRAVLPRVSSVPVPPPSPPRLPRTASARTPSAGPGAAIQGRSAASRGGETDNGVTAPVGCDGARVNHVTACHCERATAGV</sequence>
<dbReference type="OrthoDB" id="5555409at2759"/>
<evidence type="ECO:0000313" key="14">
    <source>
        <dbReference type="Proteomes" id="UP000000539"/>
    </source>
</evidence>
<dbReference type="Pfam" id="PF25131">
    <property type="entry name" value="bL9m_N"/>
    <property type="match status" value="1"/>
</dbReference>
<dbReference type="InterPro" id="IPR036935">
    <property type="entry name" value="Ribosomal_bL9_N_sf"/>
</dbReference>
<feature type="domain" description="Large ribosomal subunit protein bL9m C-terminal" evidence="11">
    <location>
        <begin position="129"/>
        <end position="214"/>
    </location>
</feature>
<name>A0A8V1AGX4_CHICK</name>
<keyword evidence="6" id="KW-0687">Ribonucleoprotein</keyword>
<comment type="subcellular location">
    <subcellularLocation>
        <location evidence="1">Mitochondrion</location>
    </subcellularLocation>
</comment>
<evidence type="ECO:0000256" key="7">
    <source>
        <dbReference type="ARBA" id="ARBA00035194"/>
    </source>
</evidence>
<comment type="similarity">
    <text evidence="2">Belongs to the bacterial ribosomal protein bL9 family.</text>
</comment>
<reference evidence="13" key="1">
    <citation type="submission" date="2020-11" db="EMBL/GenBank/DDBJ databases">
        <title>Gallus gallus (Chicken) genome, bGalGal1, GRCg7b, maternal haplotype autosomes + Z &amp; W.</title>
        <authorList>
            <person name="Warren W."/>
            <person name="Formenti G."/>
            <person name="Fedrigo O."/>
            <person name="Haase B."/>
            <person name="Mountcastle J."/>
            <person name="Balacco J."/>
            <person name="Tracey A."/>
            <person name="Schneider V."/>
            <person name="Okimoto R."/>
            <person name="Cheng H."/>
            <person name="Hawken R."/>
            <person name="Howe K."/>
            <person name="Jarvis E.D."/>
        </authorList>
    </citation>
    <scope>NUCLEOTIDE SEQUENCE [LARGE SCALE GENOMIC DNA]</scope>
    <source>
        <strain evidence="13">Broiler</strain>
    </source>
</reference>
<evidence type="ECO:0000256" key="3">
    <source>
        <dbReference type="ARBA" id="ARBA00022946"/>
    </source>
</evidence>
<evidence type="ECO:0000259" key="10">
    <source>
        <dbReference type="Pfam" id="PF01281"/>
    </source>
</evidence>
<feature type="domain" description="Ribosomal protein L9" evidence="10">
    <location>
        <begin position="72"/>
        <end position="115"/>
    </location>
</feature>
<dbReference type="GO" id="GO:0005762">
    <property type="term" value="C:mitochondrial large ribosomal subunit"/>
    <property type="evidence" value="ECO:0007669"/>
    <property type="project" value="Ensembl"/>
</dbReference>
<dbReference type="GO" id="GO:0003735">
    <property type="term" value="F:structural constituent of ribosome"/>
    <property type="evidence" value="ECO:0007669"/>
    <property type="project" value="InterPro"/>
</dbReference>
<dbReference type="GeneTree" id="ENSGT00390000008281"/>
<dbReference type="PANTHER" id="PTHR21368">
    <property type="entry name" value="50S RIBOSOMAL PROTEIN L9"/>
    <property type="match status" value="1"/>
</dbReference>
<evidence type="ECO:0000259" key="11">
    <source>
        <dbReference type="Pfam" id="PF22078"/>
    </source>
</evidence>
<gene>
    <name evidence="13" type="primary">LOC121107538</name>
</gene>
<evidence type="ECO:0000313" key="13">
    <source>
        <dbReference type="Ensembl" id="ENSGALP00010041610.1"/>
    </source>
</evidence>
<dbReference type="Pfam" id="PF22078">
    <property type="entry name" value="Ribosomal_bL9m_C"/>
    <property type="match status" value="1"/>
</dbReference>
<evidence type="ECO:0000259" key="12">
    <source>
        <dbReference type="Pfam" id="PF25131"/>
    </source>
</evidence>
<dbReference type="FunFam" id="3.40.5.10:FF:000005">
    <property type="entry name" value="39S ribosomal protein L9, mitochondrial"/>
    <property type="match status" value="1"/>
</dbReference>
<dbReference type="Pfam" id="PF01281">
    <property type="entry name" value="Ribosomal_L9_N"/>
    <property type="match status" value="1"/>
</dbReference>
<evidence type="ECO:0000256" key="6">
    <source>
        <dbReference type="ARBA" id="ARBA00023274"/>
    </source>
</evidence>
<feature type="compositionally biased region" description="Pro residues" evidence="9">
    <location>
        <begin position="278"/>
        <end position="287"/>
    </location>
</feature>
<dbReference type="GO" id="GO:0006412">
    <property type="term" value="P:translation"/>
    <property type="evidence" value="ECO:0007669"/>
    <property type="project" value="InterPro"/>
</dbReference>
<feature type="region of interest" description="Disordered" evidence="9">
    <location>
        <begin position="250"/>
        <end position="317"/>
    </location>
</feature>
<organism evidence="13 14">
    <name type="scientific">Gallus gallus</name>
    <name type="common">Chicken</name>
    <dbReference type="NCBI Taxonomy" id="9031"/>
    <lineage>
        <taxon>Eukaryota</taxon>
        <taxon>Metazoa</taxon>
        <taxon>Chordata</taxon>
        <taxon>Craniata</taxon>
        <taxon>Vertebrata</taxon>
        <taxon>Euteleostomi</taxon>
        <taxon>Archelosauria</taxon>
        <taxon>Archosauria</taxon>
        <taxon>Dinosauria</taxon>
        <taxon>Saurischia</taxon>
        <taxon>Theropoda</taxon>
        <taxon>Coelurosauria</taxon>
        <taxon>Aves</taxon>
        <taxon>Neognathae</taxon>
        <taxon>Galloanserae</taxon>
        <taxon>Galliformes</taxon>
        <taxon>Phasianidae</taxon>
        <taxon>Phasianinae</taxon>
        <taxon>Gallus</taxon>
    </lineage>
</organism>
<dbReference type="GO" id="GO:0005739">
    <property type="term" value="C:mitochondrion"/>
    <property type="evidence" value="ECO:0000318"/>
    <property type="project" value="GO_Central"/>
</dbReference>
<dbReference type="InterPro" id="IPR020070">
    <property type="entry name" value="Ribosomal_bL9_N"/>
</dbReference>
<evidence type="ECO:0000256" key="2">
    <source>
        <dbReference type="ARBA" id="ARBA00010605"/>
    </source>
</evidence>